<dbReference type="RefSeq" id="XP_042924564.1">
    <property type="nucleotide sequence ID" value="XM_043062149.1"/>
</dbReference>
<dbReference type="Gramene" id="PNW83285">
    <property type="protein sequence ID" value="PNW83285"/>
    <property type="gene ID" value="CHLRE_05g232304v5"/>
</dbReference>
<reference evidence="1 2" key="1">
    <citation type="journal article" date="2007" name="Science">
        <title>The Chlamydomonas genome reveals the evolution of key animal and plant functions.</title>
        <authorList>
            <person name="Merchant S.S."/>
            <person name="Prochnik S.E."/>
            <person name="Vallon O."/>
            <person name="Harris E.H."/>
            <person name="Karpowicz S.J."/>
            <person name="Witman G.B."/>
            <person name="Terry A."/>
            <person name="Salamov A."/>
            <person name="Fritz-Laylin L.K."/>
            <person name="Marechal-Drouard L."/>
            <person name="Marshall W.F."/>
            <person name="Qu L.H."/>
            <person name="Nelson D.R."/>
            <person name="Sanderfoot A.A."/>
            <person name="Spalding M.H."/>
            <person name="Kapitonov V.V."/>
            <person name="Ren Q."/>
            <person name="Ferris P."/>
            <person name="Lindquist E."/>
            <person name="Shapiro H."/>
            <person name="Lucas S.M."/>
            <person name="Grimwood J."/>
            <person name="Schmutz J."/>
            <person name="Cardol P."/>
            <person name="Cerutti H."/>
            <person name="Chanfreau G."/>
            <person name="Chen C.L."/>
            <person name="Cognat V."/>
            <person name="Croft M.T."/>
            <person name="Dent R."/>
            <person name="Dutcher S."/>
            <person name="Fernandez E."/>
            <person name="Fukuzawa H."/>
            <person name="Gonzalez-Ballester D."/>
            <person name="Gonzalez-Halphen D."/>
            <person name="Hallmann A."/>
            <person name="Hanikenne M."/>
            <person name="Hippler M."/>
            <person name="Inwood W."/>
            <person name="Jabbari K."/>
            <person name="Kalanon M."/>
            <person name="Kuras R."/>
            <person name="Lefebvre P.A."/>
            <person name="Lemaire S.D."/>
            <person name="Lobanov A.V."/>
            <person name="Lohr M."/>
            <person name="Manuell A."/>
            <person name="Meier I."/>
            <person name="Mets L."/>
            <person name="Mittag M."/>
            <person name="Mittelmeier T."/>
            <person name="Moroney J.V."/>
            <person name="Moseley J."/>
            <person name="Napoli C."/>
            <person name="Nedelcu A.M."/>
            <person name="Niyogi K."/>
            <person name="Novoselov S.V."/>
            <person name="Paulsen I.T."/>
            <person name="Pazour G."/>
            <person name="Purton S."/>
            <person name="Ral J.P."/>
            <person name="Riano-Pachon D.M."/>
            <person name="Riekhof W."/>
            <person name="Rymarquis L."/>
            <person name="Schroda M."/>
            <person name="Stern D."/>
            <person name="Umen J."/>
            <person name="Willows R."/>
            <person name="Wilson N."/>
            <person name="Zimmer S.L."/>
            <person name="Allmer J."/>
            <person name="Balk J."/>
            <person name="Bisova K."/>
            <person name="Chen C.J."/>
            <person name="Elias M."/>
            <person name="Gendler K."/>
            <person name="Hauser C."/>
            <person name="Lamb M.R."/>
            <person name="Ledford H."/>
            <person name="Long J.C."/>
            <person name="Minagawa J."/>
            <person name="Page M.D."/>
            <person name="Pan J."/>
            <person name="Pootakham W."/>
            <person name="Roje S."/>
            <person name="Rose A."/>
            <person name="Stahlberg E."/>
            <person name="Terauchi A.M."/>
            <person name="Yang P."/>
            <person name="Ball S."/>
            <person name="Bowler C."/>
            <person name="Dieckmann C.L."/>
            <person name="Gladyshev V.N."/>
            <person name="Green P."/>
            <person name="Jorgensen R."/>
            <person name="Mayfield S."/>
            <person name="Mueller-Roeber B."/>
            <person name="Rajamani S."/>
            <person name="Sayre R.T."/>
            <person name="Brokstein P."/>
            <person name="Dubchak I."/>
            <person name="Goodstein D."/>
            <person name="Hornick L."/>
            <person name="Huang Y.W."/>
            <person name="Jhaveri J."/>
            <person name="Luo Y."/>
            <person name="Martinez D."/>
            <person name="Ngau W.C."/>
            <person name="Otillar B."/>
            <person name="Poliakov A."/>
            <person name="Porter A."/>
            <person name="Szajkowski L."/>
            <person name="Werner G."/>
            <person name="Zhou K."/>
            <person name="Grigoriev I.V."/>
            <person name="Rokhsar D.S."/>
            <person name="Grossman A.R."/>
        </authorList>
    </citation>
    <scope>NUCLEOTIDE SEQUENCE [LARGE SCALE GENOMIC DNA]</scope>
    <source>
        <strain evidence="2">CC-503</strain>
    </source>
</reference>
<proteinExistence type="predicted"/>
<evidence type="ECO:0000313" key="2">
    <source>
        <dbReference type="Proteomes" id="UP000006906"/>
    </source>
</evidence>
<sequence>MHARPLLTWTGRGSSCSRSGIPHPHVVLDRRLLELCPRSVALLWWTPGGRRLVDAWVYERCPSDAEAFLCDFVRLKVIMDEVRGLGCNVLGHSKPWNRAAGAILDADVIQALPGALGQPLYGVNEAMAGGGAAAGIGPHLIGSRSR</sequence>
<keyword evidence="2" id="KW-1185">Reference proteome</keyword>
<dbReference type="Proteomes" id="UP000006906">
    <property type="component" value="Chromosome 5"/>
</dbReference>
<protein>
    <submittedName>
        <fullName evidence="1">Uncharacterized protein</fullName>
    </submittedName>
</protein>
<dbReference type="InParanoid" id="A0A2K3DRX0"/>
<organism evidence="1 2">
    <name type="scientific">Chlamydomonas reinhardtii</name>
    <name type="common">Chlamydomonas smithii</name>
    <dbReference type="NCBI Taxonomy" id="3055"/>
    <lineage>
        <taxon>Eukaryota</taxon>
        <taxon>Viridiplantae</taxon>
        <taxon>Chlorophyta</taxon>
        <taxon>core chlorophytes</taxon>
        <taxon>Chlorophyceae</taxon>
        <taxon>CS clade</taxon>
        <taxon>Chlamydomonadales</taxon>
        <taxon>Chlamydomonadaceae</taxon>
        <taxon>Chlamydomonas</taxon>
    </lineage>
</organism>
<dbReference type="AlphaFoldDB" id="A0A2K3DRX0"/>
<gene>
    <name evidence="1" type="ORF">CHLRE_05g232304v5</name>
</gene>
<dbReference type="EMBL" id="CM008966">
    <property type="protein sequence ID" value="PNW83285.1"/>
    <property type="molecule type" value="Genomic_DNA"/>
</dbReference>
<dbReference type="KEGG" id="cre:CHLRE_05g232304v5"/>
<name>A0A2K3DRX0_CHLRE</name>
<accession>A0A2K3DRX0</accession>
<evidence type="ECO:0000313" key="1">
    <source>
        <dbReference type="EMBL" id="PNW83285.1"/>
    </source>
</evidence>
<dbReference type="GeneID" id="66053337"/>